<gene>
    <name evidence="2" type="ORF">MUN86_09740</name>
</gene>
<dbReference type="Proteomes" id="UP000830401">
    <property type="component" value="Chromosome"/>
</dbReference>
<dbReference type="EMBL" id="CP095061">
    <property type="protein sequence ID" value="UOQ68098.1"/>
    <property type="molecule type" value="Genomic_DNA"/>
</dbReference>
<name>A0ABY4GB12_9BACT</name>
<feature type="region of interest" description="Disordered" evidence="1">
    <location>
        <begin position="1"/>
        <end position="84"/>
    </location>
</feature>
<proteinExistence type="predicted"/>
<reference evidence="2" key="1">
    <citation type="submission" date="2022-04" db="EMBL/GenBank/DDBJ databases">
        <title>Hymenobacter sp. isolated from the air.</title>
        <authorList>
            <person name="Won M."/>
            <person name="Lee C.-M."/>
            <person name="Woen H.-Y."/>
            <person name="Kwon S.-W."/>
        </authorList>
    </citation>
    <scope>NUCLEOTIDE SEQUENCE</scope>
    <source>
        <strain evidence="2">5420S-77</strain>
    </source>
</reference>
<evidence type="ECO:0000313" key="3">
    <source>
        <dbReference type="Proteomes" id="UP000830401"/>
    </source>
</evidence>
<feature type="compositionally biased region" description="Polar residues" evidence="1">
    <location>
        <begin position="1"/>
        <end position="13"/>
    </location>
</feature>
<organism evidence="2 3">
    <name type="scientific">Hymenobacter volaticus</name>
    <dbReference type="NCBI Taxonomy" id="2932254"/>
    <lineage>
        <taxon>Bacteria</taxon>
        <taxon>Pseudomonadati</taxon>
        <taxon>Bacteroidota</taxon>
        <taxon>Cytophagia</taxon>
        <taxon>Cytophagales</taxon>
        <taxon>Hymenobacteraceae</taxon>
        <taxon>Hymenobacter</taxon>
    </lineage>
</organism>
<keyword evidence="3" id="KW-1185">Reference proteome</keyword>
<protein>
    <submittedName>
        <fullName evidence="2">Uncharacterized protein</fullName>
    </submittedName>
</protein>
<feature type="compositionally biased region" description="Basic and acidic residues" evidence="1">
    <location>
        <begin position="65"/>
        <end position="84"/>
    </location>
</feature>
<dbReference type="RefSeq" id="WP_245124708.1">
    <property type="nucleotide sequence ID" value="NZ_CP095061.1"/>
</dbReference>
<sequence>MHAPPTTQKQQQLAPGGTYRSSPHALRIVVPDSGTSKMPQAFLPDKEQSGGVQQLPAQQYVPDQPAKKLERNSSRQDEHSGSKP</sequence>
<evidence type="ECO:0000313" key="2">
    <source>
        <dbReference type="EMBL" id="UOQ68098.1"/>
    </source>
</evidence>
<accession>A0ABY4GB12</accession>
<evidence type="ECO:0000256" key="1">
    <source>
        <dbReference type="SAM" id="MobiDB-lite"/>
    </source>
</evidence>